<dbReference type="RefSeq" id="WP_123792461.1">
    <property type="nucleotide sequence ID" value="NZ_RKQK01000002.1"/>
</dbReference>
<evidence type="ECO:0000256" key="2">
    <source>
        <dbReference type="ARBA" id="ARBA00022908"/>
    </source>
</evidence>
<proteinExistence type="inferred from homology"/>
<dbReference type="OrthoDB" id="7615137at2"/>
<organism evidence="5 6">
    <name type="scientific">Pacificibacter maritimus</name>
    <dbReference type="NCBI Taxonomy" id="762213"/>
    <lineage>
        <taxon>Bacteria</taxon>
        <taxon>Pseudomonadati</taxon>
        <taxon>Pseudomonadota</taxon>
        <taxon>Alphaproteobacteria</taxon>
        <taxon>Rhodobacterales</taxon>
        <taxon>Roseobacteraceae</taxon>
        <taxon>Pacificibacter</taxon>
    </lineage>
</organism>
<dbReference type="PANTHER" id="PTHR30629">
    <property type="entry name" value="PROPHAGE INTEGRASE"/>
    <property type="match status" value="1"/>
</dbReference>
<evidence type="ECO:0000313" key="6">
    <source>
        <dbReference type="Proteomes" id="UP000269689"/>
    </source>
</evidence>
<reference evidence="5 6" key="1">
    <citation type="submission" date="2018-11" db="EMBL/GenBank/DDBJ databases">
        <title>Genomic Encyclopedia of Type Strains, Phase IV (KMG-IV): sequencing the most valuable type-strain genomes for metagenomic binning, comparative biology and taxonomic classification.</title>
        <authorList>
            <person name="Goeker M."/>
        </authorList>
    </citation>
    <scope>NUCLEOTIDE SEQUENCE [LARGE SCALE GENOMIC DNA]</scope>
    <source>
        <strain evidence="5 6">DSM 104731</strain>
    </source>
</reference>
<dbReference type="Gene3D" id="3.30.160.390">
    <property type="entry name" value="Integrase, DNA-binding domain"/>
    <property type="match status" value="1"/>
</dbReference>
<dbReference type="EMBL" id="RKQK01000002">
    <property type="protein sequence ID" value="RPE66986.1"/>
    <property type="molecule type" value="Genomic_DNA"/>
</dbReference>
<evidence type="ECO:0000259" key="4">
    <source>
        <dbReference type="Pfam" id="PF13356"/>
    </source>
</evidence>
<keyword evidence="2" id="KW-0229">DNA integration</keyword>
<dbReference type="GO" id="GO:0015074">
    <property type="term" value="P:DNA integration"/>
    <property type="evidence" value="ECO:0007669"/>
    <property type="project" value="UniProtKB-KW"/>
</dbReference>
<feature type="region of interest" description="Disordered" evidence="3">
    <location>
        <begin position="1"/>
        <end position="27"/>
    </location>
</feature>
<dbReference type="InterPro" id="IPR038488">
    <property type="entry name" value="Integrase_DNA-bd_sf"/>
</dbReference>
<dbReference type="AlphaFoldDB" id="A0A3N4U8B3"/>
<dbReference type="Pfam" id="PF13356">
    <property type="entry name" value="Arm-DNA-bind_3"/>
    <property type="match status" value="1"/>
</dbReference>
<name>A0A3N4U8B3_9RHOB</name>
<sequence length="75" mass="8167">MTKTALTDVQLRKLKPTGKREEYSDATTTGLPARMSVSGEISFALKARGVDGKLHTITLGRYPDMSLKQARAEAT</sequence>
<comment type="similarity">
    <text evidence="1">Belongs to the 'phage' integrase family.</text>
</comment>
<evidence type="ECO:0000256" key="1">
    <source>
        <dbReference type="ARBA" id="ARBA00008857"/>
    </source>
</evidence>
<accession>A0A3N4U8B3</accession>
<dbReference type="InterPro" id="IPR050808">
    <property type="entry name" value="Phage_Integrase"/>
</dbReference>
<keyword evidence="6" id="KW-1185">Reference proteome</keyword>
<dbReference type="Proteomes" id="UP000269689">
    <property type="component" value="Unassembled WGS sequence"/>
</dbReference>
<gene>
    <name evidence="5" type="ORF">EDD53_1390</name>
</gene>
<protein>
    <submittedName>
        <fullName evidence="5">Uncharacterized protein DUF4102</fullName>
    </submittedName>
</protein>
<comment type="caution">
    <text evidence="5">The sequence shown here is derived from an EMBL/GenBank/DDBJ whole genome shotgun (WGS) entry which is preliminary data.</text>
</comment>
<dbReference type="PANTHER" id="PTHR30629:SF2">
    <property type="entry name" value="PROPHAGE INTEGRASE INTS-RELATED"/>
    <property type="match status" value="1"/>
</dbReference>
<evidence type="ECO:0000313" key="5">
    <source>
        <dbReference type="EMBL" id="RPE66986.1"/>
    </source>
</evidence>
<dbReference type="InterPro" id="IPR025166">
    <property type="entry name" value="Integrase_DNA_bind_dom"/>
</dbReference>
<feature type="domain" description="Integrase DNA-binding" evidence="4">
    <location>
        <begin position="6"/>
        <end position="74"/>
    </location>
</feature>
<evidence type="ECO:0000256" key="3">
    <source>
        <dbReference type="SAM" id="MobiDB-lite"/>
    </source>
</evidence>